<dbReference type="FunFam" id="3.20.20.10:FF:000002">
    <property type="entry name" value="Alanine racemase"/>
    <property type="match status" value="1"/>
</dbReference>
<accession>A0A9D1N228</accession>
<proteinExistence type="inferred from homology"/>
<feature type="domain" description="Alanine racemase C-terminal" evidence="7">
    <location>
        <begin position="248"/>
        <end position="375"/>
    </location>
</feature>
<dbReference type="PANTHER" id="PTHR30511">
    <property type="entry name" value="ALANINE RACEMASE"/>
    <property type="match status" value="1"/>
</dbReference>
<dbReference type="GO" id="GO:0005829">
    <property type="term" value="C:cytosol"/>
    <property type="evidence" value="ECO:0007669"/>
    <property type="project" value="TreeGrafter"/>
</dbReference>
<comment type="catalytic activity">
    <reaction evidence="4">
        <text>L-alanine = D-alanine</text>
        <dbReference type="Rhea" id="RHEA:20249"/>
        <dbReference type="ChEBI" id="CHEBI:57416"/>
        <dbReference type="ChEBI" id="CHEBI:57972"/>
        <dbReference type="EC" id="5.1.1.1"/>
    </reaction>
</comment>
<evidence type="ECO:0000256" key="4">
    <source>
        <dbReference type="HAMAP-Rule" id="MF_01201"/>
    </source>
</evidence>
<protein>
    <recommendedName>
        <fullName evidence="4">Alanine racemase</fullName>
        <ecNumber evidence="4">5.1.1.1</ecNumber>
    </recommendedName>
</protein>
<organism evidence="8 9">
    <name type="scientific">Candidatus Limenecus avicola</name>
    <dbReference type="NCBI Taxonomy" id="2840847"/>
    <lineage>
        <taxon>Bacteria</taxon>
        <taxon>Bacillati</taxon>
        <taxon>Bacillota</taxon>
        <taxon>Clostridia</taxon>
        <taxon>Eubacteriales</taxon>
        <taxon>Clostridiaceae</taxon>
        <taxon>Clostridiaceae incertae sedis</taxon>
        <taxon>Candidatus Limenecus</taxon>
    </lineage>
</organism>
<feature type="binding site" evidence="4 6">
    <location>
        <position position="317"/>
    </location>
    <ligand>
        <name>substrate</name>
    </ligand>
</feature>
<evidence type="ECO:0000259" key="7">
    <source>
        <dbReference type="SMART" id="SM01005"/>
    </source>
</evidence>
<dbReference type="PROSITE" id="PS00395">
    <property type="entry name" value="ALANINE_RACEMASE"/>
    <property type="match status" value="1"/>
</dbReference>
<gene>
    <name evidence="8" type="primary">alr</name>
    <name evidence="8" type="ORF">IAD26_09510</name>
</gene>
<feature type="binding site" evidence="4 6">
    <location>
        <position position="144"/>
    </location>
    <ligand>
        <name>substrate</name>
    </ligand>
</feature>
<dbReference type="GO" id="GO:0030170">
    <property type="term" value="F:pyridoxal phosphate binding"/>
    <property type="evidence" value="ECO:0007669"/>
    <property type="project" value="UniProtKB-UniRule"/>
</dbReference>
<feature type="modified residue" description="N6-(pyridoxal phosphate)lysine" evidence="4 5">
    <location>
        <position position="46"/>
    </location>
</feature>
<dbReference type="InterPro" id="IPR020622">
    <property type="entry name" value="Ala_racemase_pyridoxalP-BS"/>
</dbReference>
<comment type="cofactor">
    <cofactor evidence="1 4 5">
        <name>pyridoxal 5'-phosphate</name>
        <dbReference type="ChEBI" id="CHEBI:597326"/>
    </cofactor>
</comment>
<feature type="active site" description="Proton acceptor; specific for D-alanine" evidence="4">
    <location>
        <position position="46"/>
    </location>
</feature>
<dbReference type="NCBIfam" id="TIGR00492">
    <property type="entry name" value="alr"/>
    <property type="match status" value="1"/>
</dbReference>
<keyword evidence="2 4" id="KW-0663">Pyridoxal phosphate</keyword>
<comment type="pathway">
    <text evidence="4">Amino-acid biosynthesis; D-alanine biosynthesis; D-alanine from L-alanine: step 1/1.</text>
</comment>
<dbReference type="HAMAP" id="MF_01201">
    <property type="entry name" value="Ala_racemase"/>
    <property type="match status" value="1"/>
</dbReference>
<comment type="caution">
    <text evidence="8">The sequence shown here is derived from an EMBL/GenBank/DDBJ whole genome shotgun (WGS) entry which is preliminary data.</text>
</comment>
<dbReference type="Gene3D" id="3.20.20.10">
    <property type="entry name" value="Alanine racemase"/>
    <property type="match status" value="1"/>
</dbReference>
<dbReference type="Pfam" id="PF01168">
    <property type="entry name" value="Ala_racemase_N"/>
    <property type="match status" value="1"/>
</dbReference>
<dbReference type="Gene3D" id="2.40.37.10">
    <property type="entry name" value="Lyase, Ornithine Decarboxylase, Chain A, domain 1"/>
    <property type="match status" value="1"/>
</dbReference>
<evidence type="ECO:0000256" key="6">
    <source>
        <dbReference type="PIRSR" id="PIRSR600821-52"/>
    </source>
</evidence>
<evidence type="ECO:0000313" key="8">
    <source>
        <dbReference type="EMBL" id="HIU93352.1"/>
    </source>
</evidence>
<sequence>MKFNRASFLNTHRDAWVEVNLDCIEHNILEFKKYLKKDAKLFAVVKADAYGHGAVMIAPVLLASGVDFLGVSSVDEGLQLRENDITAPILVLGAVPVWSFDRAAQNNISVSVFSDEHIEACRQTYEKLKIKPKVHVKIDTGMNRIGVRPDKAVEFIEKIRACDFIELEGIFTHFATAETESYACEQYEQFKSVVDNVDTKGLLVHCCNTAAVACYKDFDYNMARVGIGIYGLQPDLIKGAKEPFLKPAMSLKGRITNIHIADADEGVSYSHTFETVRKTKIATIPIGYADGVFRGLSNKIYGIINGKKVKQIGNITMDQMMFDITDCDAQEGDIITLLGRDGEEYIGVDEWAKILGTIHYELTCALRVRLPRVYTR</sequence>
<evidence type="ECO:0000256" key="3">
    <source>
        <dbReference type="ARBA" id="ARBA00023235"/>
    </source>
</evidence>
<dbReference type="GO" id="GO:0008784">
    <property type="term" value="F:alanine racemase activity"/>
    <property type="evidence" value="ECO:0007669"/>
    <property type="project" value="UniProtKB-UniRule"/>
</dbReference>
<evidence type="ECO:0000313" key="9">
    <source>
        <dbReference type="Proteomes" id="UP000886748"/>
    </source>
</evidence>
<dbReference type="PANTHER" id="PTHR30511:SF0">
    <property type="entry name" value="ALANINE RACEMASE, CATABOLIC-RELATED"/>
    <property type="match status" value="1"/>
</dbReference>
<comment type="similarity">
    <text evidence="4">Belongs to the alanine racemase family.</text>
</comment>
<dbReference type="InterPro" id="IPR029066">
    <property type="entry name" value="PLP-binding_barrel"/>
</dbReference>
<dbReference type="EMBL" id="DVOD01000069">
    <property type="protein sequence ID" value="HIU93352.1"/>
    <property type="molecule type" value="Genomic_DNA"/>
</dbReference>
<feature type="active site" description="Proton acceptor; specific for L-alanine" evidence="4">
    <location>
        <position position="269"/>
    </location>
</feature>
<reference evidence="8" key="2">
    <citation type="journal article" date="2021" name="PeerJ">
        <title>Extensive microbial diversity within the chicken gut microbiome revealed by metagenomics and culture.</title>
        <authorList>
            <person name="Gilroy R."/>
            <person name="Ravi A."/>
            <person name="Getino M."/>
            <person name="Pursley I."/>
            <person name="Horton D.L."/>
            <person name="Alikhan N.F."/>
            <person name="Baker D."/>
            <person name="Gharbi K."/>
            <person name="Hall N."/>
            <person name="Watson M."/>
            <person name="Adriaenssens E.M."/>
            <person name="Foster-Nyarko E."/>
            <person name="Jarju S."/>
            <person name="Secka A."/>
            <person name="Antonio M."/>
            <person name="Oren A."/>
            <person name="Chaudhuri R.R."/>
            <person name="La Ragione R."/>
            <person name="Hildebrand F."/>
            <person name="Pallen M.J."/>
        </authorList>
    </citation>
    <scope>NUCLEOTIDE SEQUENCE</scope>
    <source>
        <strain evidence="8">CHK154-7741</strain>
    </source>
</reference>
<dbReference type="InterPro" id="IPR000821">
    <property type="entry name" value="Ala_racemase"/>
</dbReference>
<evidence type="ECO:0000256" key="1">
    <source>
        <dbReference type="ARBA" id="ARBA00001933"/>
    </source>
</evidence>
<comment type="function">
    <text evidence="4">Catalyzes the interconversion of L-alanine and D-alanine. May also act on other amino acids.</text>
</comment>
<dbReference type="InterPro" id="IPR001608">
    <property type="entry name" value="Ala_racemase_N"/>
</dbReference>
<dbReference type="PRINTS" id="PR00992">
    <property type="entry name" value="ALARACEMASE"/>
</dbReference>
<evidence type="ECO:0000256" key="2">
    <source>
        <dbReference type="ARBA" id="ARBA00022898"/>
    </source>
</evidence>
<dbReference type="SMART" id="SM01005">
    <property type="entry name" value="Ala_racemase_C"/>
    <property type="match status" value="1"/>
</dbReference>
<keyword evidence="3 4" id="KW-0413">Isomerase</keyword>
<evidence type="ECO:0000256" key="5">
    <source>
        <dbReference type="PIRSR" id="PIRSR600821-50"/>
    </source>
</evidence>
<dbReference type="EC" id="5.1.1.1" evidence="4"/>
<dbReference type="InterPro" id="IPR011079">
    <property type="entry name" value="Ala_racemase_C"/>
</dbReference>
<name>A0A9D1N228_9CLOT</name>
<dbReference type="AlphaFoldDB" id="A0A9D1N228"/>
<dbReference type="Pfam" id="PF00842">
    <property type="entry name" value="Ala_racemase_C"/>
    <property type="match status" value="1"/>
</dbReference>
<dbReference type="Proteomes" id="UP000886748">
    <property type="component" value="Unassembled WGS sequence"/>
</dbReference>
<reference evidence="8" key="1">
    <citation type="submission" date="2020-10" db="EMBL/GenBank/DDBJ databases">
        <authorList>
            <person name="Gilroy R."/>
        </authorList>
    </citation>
    <scope>NUCLEOTIDE SEQUENCE</scope>
    <source>
        <strain evidence="8">CHK154-7741</strain>
    </source>
</reference>
<dbReference type="GO" id="GO:0030632">
    <property type="term" value="P:D-alanine biosynthetic process"/>
    <property type="evidence" value="ECO:0007669"/>
    <property type="project" value="UniProtKB-UniRule"/>
</dbReference>
<dbReference type="CDD" id="cd00430">
    <property type="entry name" value="PLPDE_III_AR"/>
    <property type="match status" value="1"/>
</dbReference>
<dbReference type="SUPFAM" id="SSF50621">
    <property type="entry name" value="Alanine racemase C-terminal domain-like"/>
    <property type="match status" value="1"/>
</dbReference>
<dbReference type="SUPFAM" id="SSF51419">
    <property type="entry name" value="PLP-binding barrel"/>
    <property type="match status" value="1"/>
</dbReference>
<dbReference type="InterPro" id="IPR009006">
    <property type="entry name" value="Ala_racemase/Decarboxylase_C"/>
</dbReference>